<dbReference type="PANTHER" id="PTHR48258">
    <property type="entry name" value="DUF4218 DOMAIN-CONTAINING PROTEIN-RELATED"/>
    <property type="match status" value="1"/>
</dbReference>
<dbReference type="InterPro" id="IPR025452">
    <property type="entry name" value="DUF4218"/>
</dbReference>
<gene>
    <name evidence="3" type="ORF">Tci_003716</name>
</gene>
<accession>A0A6L2J3X4</accession>
<comment type="caution">
    <text evidence="3">The sequence shown here is derived from an EMBL/GenBank/DDBJ whole genome shotgun (WGS) entry which is preliminary data.</text>
</comment>
<protein>
    <recommendedName>
        <fullName evidence="2">DUF4218 domain-containing protein</fullName>
    </recommendedName>
</protein>
<name>A0A6L2J3X4_TANCI</name>
<sequence>MHIEKNVLEAILNTLLMNDKSKDTAKARQDLKRMMQRLLLYGLQKYLPDEVAKPIIELCSFCKQICSATLMEDDMLKAQSKRLLKVAYSPQWMFPFKRFMKKLKGYVRNKAKPEGSIAKGYVIEEALTFSSHYFRDVIMKFNRPYRNVDPHPPTKFPNKDMKEESPTGLGRSATSKLFALAYGPTPTPISVNSCVVNGVRFVVHSLDERHITQNNDIYSPGKKDEEMYYDSNDEDLVSVDDDDGVDVVFSNVARGHGGGDDHPPTHHISTGCEGCFVNRGKGTRKPNLGGRKTGMLHTIQETRNLKLKKITDDKGPRDAFVLPFFPAERKEAIVTKIGMESSSTREYPSLIYTFFVTHTVDGVFMLDEDRAIYALGSNTPSGVPYTEEEINALPRKGKQRGHLPGVSRVLPGYAINVLSLPPPQCTHNFADMLSQYESSPEFGNASGSGGCEVDEMADDEDDGEDKEDEEDDDN</sequence>
<feature type="region of interest" description="Disordered" evidence="1">
    <location>
        <begin position="149"/>
        <end position="168"/>
    </location>
</feature>
<feature type="region of interest" description="Disordered" evidence="1">
    <location>
        <begin position="438"/>
        <end position="474"/>
    </location>
</feature>
<evidence type="ECO:0000256" key="1">
    <source>
        <dbReference type="SAM" id="MobiDB-lite"/>
    </source>
</evidence>
<feature type="compositionally biased region" description="Acidic residues" evidence="1">
    <location>
        <begin position="452"/>
        <end position="474"/>
    </location>
</feature>
<reference evidence="3" key="1">
    <citation type="journal article" date="2019" name="Sci. Rep.">
        <title>Draft genome of Tanacetum cinerariifolium, the natural source of mosquito coil.</title>
        <authorList>
            <person name="Yamashiro T."/>
            <person name="Shiraishi A."/>
            <person name="Satake H."/>
            <person name="Nakayama K."/>
        </authorList>
    </citation>
    <scope>NUCLEOTIDE SEQUENCE</scope>
</reference>
<evidence type="ECO:0000313" key="3">
    <source>
        <dbReference type="EMBL" id="GEU31738.1"/>
    </source>
</evidence>
<feature type="domain" description="DUF4218" evidence="2">
    <location>
        <begin position="91"/>
        <end position="147"/>
    </location>
</feature>
<evidence type="ECO:0000259" key="2">
    <source>
        <dbReference type="Pfam" id="PF13960"/>
    </source>
</evidence>
<dbReference type="Pfam" id="PF13960">
    <property type="entry name" value="DUF4218"/>
    <property type="match status" value="1"/>
</dbReference>
<dbReference type="AlphaFoldDB" id="A0A6L2J3X4"/>
<organism evidence="3">
    <name type="scientific">Tanacetum cinerariifolium</name>
    <name type="common">Dalmatian daisy</name>
    <name type="synonym">Chrysanthemum cinerariifolium</name>
    <dbReference type="NCBI Taxonomy" id="118510"/>
    <lineage>
        <taxon>Eukaryota</taxon>
        <taxon>Viridiplantae</taxon>
        <taxon>Streptophyta</taxon>
        <taxon>Embryophyta</taxon>
        <taxon>Tracheophyta</taxon>
        <taxon>Spermatophyta</taxon>
        <taxon>Magnoliopsida</taxon>
        <taxon>eudicotyledons</taxon>
        <taxon>Gunneridae</taxon>
        <taxon>Pentapetalae</taxon>
        <taxon>asterids</taxon>
        <taxon>campanulids</taxon>
        <taxon>Asterales</taxon>
        <taxon>Asteraceae</taxon>
        <taxon>Asteroideae</taxon>
        <taxon>Anthemideae</taxon>
        <taxon>Anthemidinae</taxon>
        <taxon>Tanacetum</taxon>
    </lineage>
</organism>
<dbReference type="PANTHER" id="PTHR48258:SF14">
    <property type="entry name" value="OS02G0583300 PROTEIN"/>
    <property type="match status" value="1"/>
</dbReference>
<dbReference type="EMBL" id="BKCJ010000281">
    <property type="protein sequence ID" value="GEU31738.1"/>
    <property type="molecule type" value="Genomic_DNA"/>
</dbReference>
<proteinExistence type="predicted"/>